<dbReference type="CDD" id="cd02995">
    <property type="entry name" value="PDI_a_PDI_a'_C"/>
    <property type="match status" value="1"/>
</dbReference>
<dbReference type="InterPro" id="IPR036249">
    <property type="entry name" value="Thioredoxin-like_sf"/>
</dbReference>
<dbReference type="InterPro" id="IPR013766">
    <property type="entry name" value="Thioredoxin_domain"/>
</dbReference>
<evidence type="ECO:0000256" key="9">
    <source>
        <dbReference type="ARBA" id="ARBA00023284"/>
    </source>
</evidence>
<dbReference type="Gene3D" id="3.40.30.10">
    <property type="entry name" value="Glutaredoxin"/>
    <property type="match status" value="4"/>
</dbReference>
<evidence type="ECO:0000259" key="11">
    <source>
        <dbReference type="PROSITE" id="PS51352"/>
    </source>
</evidence>
<dbReference type="NCBIfam" id="TIGR01130">
    <property type="entry name" value="ER_PDI_fam"/>
    <property type="match status" value="1"/>
</dbReference>
<dbReference type="Pfam" id="PF00085">
    <property type="entry name" value="Thioredoxin"/>
    <property type="match status" value="2"/>
</dbReference>
<reference evidence="12" key="2">
    <citation type="journal article" date="2021" name="Genome Biol. Evol.">
        <title>Developing a high-quality reference genome for a parasitic bivalve with doubly uniparental inheritance (Bivalvia: Unionida).</title>
        <authorList>
            <person name="Smith C.H."/>
        </authorList>
    </citation>
    <scope>NUCLEOTIDE SEQUENCE</scope>
    <source>
        <strain evidence="12">CHS0354</strain>
        <tissue evidence="12">Mantle</tissue>
    </source>
</reference>
<keyword evidence="7" id="KW-0256">Endoplasmic reticulum</keyword>
<keyword evidence="13" id="KW-1185">Reference proteome</keyword>
<feature type="disulfide bond" description="Redox-active" evidence="10">
    <location>
        <begin position="62"/>
        <end position="65"/>
    </location>
</feature>
<dbReference type="PANTHER" id="PTHR18929:SF132">
    <property type="entry name" value="PROTEIN DISULFIDE-ISOMERASE A3"/>
    <property type="match status" value="1"/>
</dbReference>
<evidence type="ECO:0000256" key="5">
    <source>
        <dbReference type="ARBA" id="ARBA00022729"/>
    </source>
</evidence>
<feature type="disulfide bond" description="Redox-active" evidence="10">
    <location>
        <begin position="416"/>
        <end position="419"/>
    </location>
</feature>
<comment type="similarity">
    <text evidence="3">Belongs to the protein disulfide isomerase family.</text>
</comment>
<evidence type="ECO:0000256" key="1">
    <source>
        <dbReference type="ARBA" id="ARBA00001182"/>
    </source>
</evidence>
<evidence type="ECO:0000256" key="10">
    <source>
        <dbReference type="PIRSR" id="PIRSR605792-51"/>
    </source>
</evidence>
<comment type="subcellular location">
    <subcellularLocation>
        <location evidence="2">Endoplasmic reticulum lumen</location>
    </subcellularLocation>
</comment>
<dbReference type="SUPFAM" id="SSF52833">
    <property type="entry name" value="Thioredoxin-like"/>
    <property type="match status" value="3"/>
</dbReference>
<dbReference type="InterPro" id="IPR005792">
    <property type="entry name" value="Prot_disulphide_isomerase"/>
</dbReference>
<keyword evidence="10" id="KW-1015">Disulfide bond</keyword>
<evidence type="ECO:0000313" key="12">
    <source>
        <dbReference type="EMBL" id="KAK3605669.1"/>
    </source>
</evidence>
<evidence type="ECO:0000256" key="7">
    <source>
        <dbReference type="ARBA" id="ARBA00022824"/>
    </source>
</evidence>
<accession>A0AAE0W942</accession>
<dbReference type="FunFam" id="3.40.30.10:FF:000077">
    <property type="entry name" value="Protein disulfide-isomerase"/>
    <property type="match status" value="1"/>
</dbReference>
<feature type="domain" description="Thioredoxin" evidence="11">
    <location>
        <begin position="1"/>
        <end position="157"/>
    </location>
</feature>
<dbReference type="GO" id="GO:0005788">
    <property type="term" value="C:endoplasmic reticulum lumen"/>
    <property type="evidence" value="ECO:0007669"/>
    <property type="project" value="UniProtKB-SubCell"/>
</dbReference>
<dbReference type="GO" id="GO:0034976">
    <property type="term" value="P:response to endoplasmic reticulum stress"/>
    <property type="evidence" value="ECO:0007669"/>
    <property type="project" value="TreeGrafter"/>
</dbReference>
<protein>
    <recommendedName>
        <fullName evidence="4">protein disulfide-isomerase</fullName>
        <ecNumber evidence="4">5.3.4.1</ecNumber>
    </recommendedName>
</protein>
<reference evidence="12" key="1">
    <citation type="journal article" date="2021" name="Genome Biol. Evol.">
        <title>A High-Quality Reference Genome for a Parasitic Bivalve with Doubly Uniparental Inheritance (Bivalvia: Unionida).</title>
        <authorList>
            <person name="Smith C.H."/>
        </authorList>
    </citation>
    <scope>NUCLEOTIDE SEQUENCE</scope>
    <source>
        <strain evidence="12">CHS0354</strain>
    </source>
</reference>
<dbReference type="GO" id="GO:0006457">
    <property type="term" value="P:protein folding"/>
    <property type="evidence" value="ECO:0007669"/>
    <property type="project" value="TreeGrafter"/>
</dbReference>
<proteinExistence type="inferred from homology"/>
<dbReference type="PROSITE" id="PS51352">
    <property type="entry name" value="THIOREDOXIN_2"/>
    <property type="match status" value="2"/>
</dbReference>
<keyword evidence="9 10" id="KW-0676">Redox-active center</keyword>
<feature type="non-terminal residue" evidence="12">
    <location>
        <position position="512"/>
    </location>
</feature>
<dbReference type="CDD" id="cd02961">
    <property type="entry name" value="PDI_a_family"/>
    <property type="match status" value="1"/>
</dbReference>
<keyword evidence="8" id="KW-0413">Isomerase</keyword>
<comment type="catalytic activity">
    <reaction evidence="1">
        <text>Catalyzes the rearrangement of -S-S- bonds in proteins.</text>
        <dbReference type="EC" id="5.3.4.1"/>
    </reaction>
</comment>
<evidence type="ECO:0000256" key="3">
    <source>
        <dbReference type="ARBA" id="ARBA00006347"/>
    </source>
</evidence>
<reference evidence="12" key="3">
    <citation type="submission" date="2023-05" db="EMBL/GenBank/DDBJ databases">
        <authorList>
            <person name="Smith C.H."/>
        </authorList>
    </citation>
    <scope>NUCLEOTIDE SEQUENCE</scope>
    <source>
        <strain evidence="12">CHS0354</strain>
        <tissue evidence="12">Mantle</tissue>
    </source>
</reference>
<dbReference type="EMBL" id="JAEAOA010001918">
    <property type="protein sequence ID" value="KAK3605669.1"/>
    <property type="molecule type" value="Genomic_DNA"/>
</dbReference>
<evidence type="ECO:0000256" key="4">
    <source>
        <dbReference type="ARBA" id="ARBA00012723"/>
    </source>
</evidence>
<gene>
    <name evidence="12" type="ORF">CHS0354_032626</name>
</gene>
<dbReference type="Pfam" id="PF13848">
    <property type="entry name" value="Thioredoxin_6"/>
    <property type="match status" value="1"/>
</dbReference>
<comment type="caution">
    <text evidence="12">The sequence shown here is derived from an EMBL/GenBank/DDBJ whole genome shotgun (WGS) entry which is preliminary data.</text>
</comment>
<organism evidence="12 13">
    <name type="scientific">Potamilus streckersoni</name>
    <dbReference type="NCBI Taxonomy" id="2493646"/>
    <lineage>
        <taxon>Eukaryota</taxon>
        <taxon>Metazoa</taxon>
        <taxon>Spiralia</taxon>
        <taxon>Lophotrochozoa</taxon>
        <taxon>Mollusca</taxon>
        <taxon>Bivalvia</taxon>
        <taxon>Autobranchia</taxon>
        <taxon>Heteroconchia</taxon>
        <taxon>Palaeoheterodonta</taxon>
        <taxon>Unionida</taxon>
        <taxon>Unionoidea</taxon>
        <taxon>Unionidae</taxon>
        <taxon>Ambleminae</taxon>
        <taxon>Lampsilini</taxon>
        <taxon>Potamilus</taxon>
    </lineage>
</organism>
<evidence type="ECO:0000256" key="2">
    <source>
        <dbReference type="ARBA" id="ARBA00004319"/>
    </source>
</evidence>
<dbReference type="GO" id="GO:0003756">
    <property type="term" value="F:protein disulfide isomerase activity"/>
    <property type="evidence" value="ECO:0007669"/>
    <property type="project" value="UniProtKB-EC"/>
</dbReference>
<sequence length="512" mass="59312">FKTREAATNLKHARTNMKFILCFTSFISLVFASDVLYYSDSYFAAKTPAHDLAFVEFVSPGCHECKMIDPEYELAARILKDNDPPVPLIKVDCTVNTVTCVQFGIQNYPVFKVFRNGEAEDYTGQVTADHIVKYLKYRAGPSSKELKTLEDVDKFLPHNDYFVIGFFRNDESEMAKTYRKVADALRLEILFAHTTEQTIRDKYNYHDEIILFQPEIYQNVYEKAERKYDGDASVDKMSAWIKKQSLGLCSERTEENAEKFPKPLVVVYYDVSFSQNKKITIYWRNRVLRVSKKFQDEGKEVTFAISSHKVWIHELGTFGLTEMKDSRPVFTPRDKPVVTARDARERKYVMSDEFSVENLEKFVNDLLDNKLEQYLKSAPIPASNDAPVKVAVAKNFDEIVNNEDKDALIEFYAPWCDKCTSFEPKYKELAEMLKDEPELTIAKMDVMANELPKPYQYEEFPMIYLAPKGNKKKPKKYTDALEVNPLIKFIAKESTDELNGYNRKGKVKKTEL</sequence>
<dbReference type="FunFam" id="3.40.30.10:FF:000054">
    <property type="entry name" value="Disulfide-isomerase A3"/>
    <property type="match status" value="1"/>
</dbReference>
<dbReference type="PANTHER" id="PTHR18929">
    <property type="entry name" value="PROTEIN DISULFIDE ISOMERASE"/>
    <property type="match status" value="1"/>
</dbReference>
<evidence type="ECO:0000256" key="8">
    <source>
        <dbReference type="ARBA" id="ARBA00023235"/>
    </source>
</evidence>
<dbReference type="Proteomes" id="UP001195483">
    <property type="component" value="Unassembled WGS sequence"/>
</dbReference>
<evidence type="ECO:0000313" key="13">
    <source>
        <dbReference type="Proteomes" id="UP001195483"/>
    </source>
</evidence>
<keyword evidence="5" id="KW-0732">Signal</keyword>
<keyword evidence="6" id="KW-0677">Repeat</keyword>
<dbReference type="EC" id="5.3.4.1" evidence="4"/>
<evidence type="ECO:0000256" key="6">
    <source>
        <dbReference type="ARBA" id="ARBA00022737"/>
    </source>
</evidence>
<dbReference type="AlphaFoldDB" id="A0AAE0W942"/>
<name>A0AAE0W942_9BIVA</name>
<feature type="domain" description="Thioredoxin" evidence="11">
    <location>
        <begin position="369"/>
        <end position="495"/>
    </location>
</feature>